<reference evidence="2" key="1">
    <citation type="journal article" date="2019" name="Int. J. Syst. Evol. Microbiol.">
        <title>The Global Catalogue of Microorganisms (GCM) 10K type strain sequencing project: providing services to taxonomists for standard genome sequencing and annotation.</title>
        <authorList>
            <consortium name="The Broad Institute Genomics Platform"/>
            <consortium name="The Broad Institute Genome Sequencing Center for Infectious Disease"/>
            <person name="Wu L."/>
            <person name="Ma J."/>
        </authorList>
    </citation>
    <scope>NUCLEOTIDE SEQUENCE [LARGE SCALE GENOMIC DNA]</scope>
    <source>
        <strain evidence="2">CGMCC 1.15342</strain>
    </source>
</reference>
<evidence type="ECO:0000313" key="1">
    <source>
        <dbReference type="EMBL" id="GGC48134.1"/>
    </source>
</evidence>
<protein>
    <submittedName>
        <fullName evidence="1">Uncharacterized protein</fullName>
    </submittedName>
</protein>
<dbReference type="EMBL" id="BMIK01000029">
    <property type="protein sequence ID" value="GGC48134.1"/>
    <property type="molecule type" value="Genomic_DNA"/>
</dbReference>
<comment type="caution">
    <text evidence="1">The sequence shown here is derived from an EMBL/GenBank/DDBJ whole genome shotgun (WGS) entry which is preliminary data.</text>
</comment>
<gene>
    <name evidence="1" type="ORF">GCM10011386_45410</name>
</gene>
<dbReference type="Proteomes" id="UP000597338">
    <property type="component" value="Unassembled WGS sequence"/>
</dbReference>
<name>A0ABQ1MWG2_9SPHI</name>
<evidence type="ECO:0000313" key="2">
    <source>
        <dbReference type="Proteomes" id="UP000597338"/>
    </source>
</evidence>
<proteinExistence type="predicted"/>
<keyword evidence="2" id="KW-1185">Reference proteome</keyword>
<sequence length="60" mass="6988">MCHQLNADNLDRELNGMTEALEYFKLNEGLLITHAQRDLFEKDGKKIVFLPAHEYLTLII</sequence>
<organism evidence="1 2">
    <name type="scientific">Parapedobacter defluvii</name>
    <dbReference type="NCBI Taxonomy" id="2045106"/>
    <lineage>
        <taxon>Bacteria</taxon>
        <taxon>Pseudomonadati</taxon>
        <taxon>Bacteroidota</taxon>
        <taxon>Sphingobacteriia</taxon>
        <taxon>Sphingobacteriales</taxon>
        <taxon>Sphingobacteriaceae</taxon>
        <taxon>Parapedobacter</taxon>
    </lineage>
</organism>
<accession>A0ABQ1MWG2</accession>